<dbReference type="Gene3D" id="3.40.50.1820">
    <property type="entry name" value="alpha/beta hydrolase"/>
    <property type="match status" value="1"/>
</dbReference>
<dbReference type="OrthoDB" id="9788260at2"/>
<dbReference type="EMBL" id="FOHK01000017">
    <property type="protein sequence ID" value="SET86050.1"/>
    <property type="molecule type" value="Genomic_DNA"/>
</dbReference>
<sequence length="351" mass="40030">MALANKLFLSLVFLIILSPIVNADSYTQALTKEKQQSIDAFWQTGEFSTFQGKANISIAYAQFFSEDHQDTIVFSPGRTEGYLKYDELVFDLYQQGYNVFVIDHRGQGISQRLLNNPHKGYVKYFDDYSEDLNQFIDEIVVKTSNHIPHILSHSMGGTIAVRYLQLYPSKVKSVVLSSPMIAINAGAMPNWFAHSMVATYATFNDWFSDEPWYFIGQNDYKLKPFDGNDLSQDAERYKAMQQKYLANPTMQLGGVTAYWLQQAIQANEDIFAHLNDIDVPVLLLQSGADVIVDNEAQDEFCQQLHALHTQSCPDGKAIVFEGARHEIFIEKNEIRAKAFEKTIAWYKQHSN</sequence>
<dbReference type="InterPro" id="IPR051044">
    <property type="entry name" value="MAG_DAG_Lipase"/>
</dbReference>
<evidence type="ECO:0000313" key="3">
    <source>
        <dbReference type="EMBL" id="SET86050.1"/>
    </source>
</evidence>
<dbReference type="Pfam" id="PF12146">
    <property type="entry name" value="Hydrolase_4"/>
    <property type="match status" value="1"/>
</dbReference>
<evidence type="ECO:0000256" key="1">
    <source>
        <dbReference type="SAM" id="SignalP"/>
    </source>
</evidence>
<evidence type="ECO:0000259" key="2">
    <source>
        <dbReference type="Pfam" id="PF12146"/>
    </source>
</evidence>
<accession>A0A1I0HPX6</accession>
<keyword evidence="1" id="KW-0732">Signal</keyword>
<protein>
    <submittedName>
        <fullName evidence="3">Lysophospholipase</fullName>
    </submittedName>
</protein>
<reference evidence="3 4" key="1">
    <citation type="submission" date="2016-10" db="EMBL/GenBank/DDBJ databases">
        <authorList>
            <person name="de Groot N.N."/>
        </authorList>
    </citation>
    <scope>NUCLEOTIDE SEQUENCE [LARGE SCALE GENOMIC DNA]</scope>
    <source>
        <strain evidence="3 4">DSM 19706</strain>
    </source>
</reference>
<feature type="domain" description="Serine aminopeptidase S33" evidence="2">
    <location>
        <begin position="68"/>
        <end position="332"/>
    </location>
</feature>
<feature type="signal peptide" evidence="1">
    <location>
        <begin position="1"/>
        <end position="23"/>
    </location>
</feature>
<dbReference type="AlphaFoldDB" id="A0A1I0HPX6"/>
<organism evidence="3 4">
    <name type="scientific">Thalassotalea agarivorans</name>
    <name type="common">Thalassomonas agarivorans</name>
    <dbReference type="NCBI Taxonomy" id="349064"/>
    <lineage>
        <taxon>Bacteria</taxon>
        <taxon>Pseudomonadati</taxon>
        <taxon>Pseudomonadota</taxon>
        <taxon>Gammaproteobacteria</taxon>
        <taxon>Alteromonadales</taxon>
        <taxon>Colwelliaceae</taxon>
        <taxon>Thalassotalea</taxon>
    </lineage>
</organism>
<feature type="chain" id="PRO_5011778191" evidence="1">
    <location>
        <begin position="24"/>
        <end position="351"/>
    </location>
</feature>
<evidence type="ECO:0000313" key="4">
    <source>
        <dbReference type="Proteomes" id="UP000199308"/>
    </source>
</evidence>
<dbReference type="STRING" id="349064.SAMN05660429_02894"/>
<dbReference type="InterPro" id="IPR029058">
    <property type="entry name" value="AB_hydrolase_fold"/>
</dbReference>
<keyword evidence="4" id="KW-1185">Reference proteome</keyword>
<dbReference type="SUPFAM" id="SSF53474">
    <property type="entry name" value="alpha/beta-Hydrolases"/>
    <property type="match status" value="1"/>
</dbReference>
<gene>
    <name evidence="3" type="ORF">SAMN05660429_02894</name>
</gene>
<dbReference type="Proteomes" id="UP000199308">
    <property type="component" value="Unassembled WGS sequence"/>
</dbReference>
<name>A0A1I0HPX6_THASX</name>
<dbReference type="InterPro" id="IPR022742">
    <property type="entry name" value="Hydrolase_4"/>
</dbReference>
<dbReference type="PANTHER" id="PTHR11614">
    <property type="entry name" value="PHOSPHOLIPASE-RELATED"/>
    <property type="match status" value="1"/>
</dbReference>
<proteinExistence type="predicted"/>
<dbReference type="RefSeq" id="WP_093332041.1">
    <property type="nucleotide sequence ID" value="NZ_AP027363.1"/>
</dbReference>